<accession>A0ABT0LZT6</accession>
<evidence type="ECO:0000313" key="9">
    <source>
        <dbReference type="EMBL" id="MCL1628132.1"/>
    </source>
</evidence>
<dbReference type="InterPro" id="IPR020578">
    <property type="entry name" value="Aminotrans_V_PyrdxlP_BS"/>
</dbReference>
<dbReference type="Gene3D" id="3.90.1150.10">
    <property type="entry name" value="Aspartate Aminotransferase, domain 1"/>
    <property type="match status" value="1"/>
</dbReference>
<feature type="domain" description="Aminotransferase class V" evidence="8">
    <location>
        <begin position="37"/>
        <end position="288"/>
    </location>
</feature>
<dbReference type="EMBL" id="JALZWP010000003">
    <property type="protein sequence ID" value="MCL1628132.1"/>
    <property type="molecule type" value="Genomic_DNA"/>
</dbReference>
<dbReference type="PIRSF" id="PIRSF000524">
    <property type="entry name" value="SPT"/>
    <property type="match status" value="1"/>
</dbReference>
<dbReference type="GO" id="GO:0008483">
    <property type="term" value="F:transaminase activity"/>
    <property type="evidence" value="ECO:0007669"/>
    <property type="project" value="UniProtKB-KW"/>
</dbReference>
<dbReference type="InterPro" id="IPR015422">
    <property type="entry name" value="PyrdxlP-dep_Trfase_small"/>
</dbReference>
<dbReference type="PANTHER" id="PTHR21152">
    <property type="entry name" value="AMINOTRANSFERASE CLASS V"/>
    <property type="match status" value="1"/>
</dbReference>
<dbReference type="Proteomes" id="UP001202550">
    <property type="component" value="Unassembled WGS sequence"/>
</dbReference>
<organism evidence="9 10">
    <name type="scientific">Roseinatronobacter domitianus</name>
    <dbReference type="NCBI Taxonomy" id="2940293"/>
    <lineage>
        <taxon>Bacteria</taxon>
        <taxon>Pseudomonadati</taxon>
        <taxon>Pseudomonadota</taxon>
        <taxon>Alphaproteobacteria</taxon>
        <taxon>Rhodobacterales</taxon>
        <taxon>Paracoccaceae</taxon>
        <taxon>Roseinatronobacter</taxon>
    </lineage>
</organism>
<proteinExistence type="inferred from homology"/>
<keyword evidence="3 9" id="KW-0032">Aminotransferase</keyword>
<sequence length="405" mass="43577">MTIGQSHLFTPGPTPIPEAVRRAMNVAAEDHRAPGFGALARDISAGLRQIMRMERGNVFLFPGSGSAAWEAAITNTLNPGDRVLMARHGHFSVLWAQMAERLGLDVELIDVAWGAGCPVKEIERRLGADKDDRIKAVFVTHNETATGVTSDVAAVRRALDMTFHDALLFVDGVSSIGSIEFRMADWGVDLAVTGSQKGFMCPAGLGILGVSDKAMQAAKTATMRRAYFEFADMANLQDDGVFPYTPPIPLLHGMRASVGLLLEEGIDTVIARHARMATGVRAAVQAWGLEMVAEHPSLYSDTVTAIRTPMHIDAREVIAIAYDELGASFGGGLGRLAGRVFRIGHLDWVNEGSLAGALSMAEMAMWRAGVNIELGAGLASAQRYWSDGKRRDRPRVVETTPIAAE</sequence>
<dbReference type="PANTHER" id="PTHR21152:SF24">
    <property type="entry name" value="ALANINE--GLYOXYLATE AMINOTRANSFERASE 1"/>
    <property type="match status" value="1"/>
</dbReference>
<evidence type="ECO:0000256" key="4">
    <source>
        <dbReference type="ARBA" id="ARBA00022679"/>
    </source>
</evidence>
<dbReference type="RefSeq" id="WP_249057090.1">
    <property type="nucleotide sequence ID" value="NZ_JALZWP010000003.1"/>
</dbReference>
<keyword evidence="5" id="KW-0663">Pyridoxal phosphate</keyword>
<dbReference type="SUPFAM" id="SSF53383">
    <property type="entry name" value="PLP-dependent transferases"/>
    <property type="match status" value="1"/>
</dbReference>
<evidence type="ECO:0000256" key="7">
    <source>
        <dbReference type="RuleBase" id="RU004504"/>
    </source>
</evidence>
<comment type="similarity">
    <text evidence="2 6">Belongs to the class-V pyridoxal-phosphate-dependent aminotransferase family.</text>
</comment>
<dbReference type="PROSITE" id="PS00595">
    <property type="entry name" value="AA_TRANSFER_CLASS_5"/>
    <property type="match status" value="1"/>
</dbReference>
<dbReference type="Pfam" id="PF00266">
    <property type="entry name" value="Aminotran_5"/>
    <property type="match status" value="1"/>
</dbReference>
<evidence type="ECO:0000259" key="8">
    <source>
        <dbReference type="Pfam" id="PF00266"/>
    </source>
</evidence>
<evidence type="ECO:0000256" key="6">
    <source>
        <dbReference type="RuleBase" id="RU004075"/>
    </source>
</evidence>
<comment type="cofactor">
    <cofactor evidence="1 7">
        <name>pyridoxal 5'-phosphate</name>
        <dbReference type="ChEBI" id="CHEBI:597326"/>
    </cofactor>
</comment>
<evidence type="ECO:0000256" key="3">
    <source>
        <dbReference type="ARBA" id="ARBA00022576"/>
    </source>
</evidence>
<name>A0ABT0LZT6_9RHOB</name>
<reference evidence="9 10" key="1">
    <citation type="submission" date="2022-05" db="EMBL/GenBank/DDBJ databases">
        <title>Seasonal and diel survey of microbial diversity of the Tyrrhenian coast.</title>
        <authorList>
            <person name="Gattoni G."/>
            <person name="Corral P."/>
        </authorList>
    </citation>
    <scope>NUCLEOTIDE SEQUENCE [LARGE SCALE GENOMIC DNA]</scope>
    <source>
        <strain evidence="9 10">V10</strain>
    </source>
</reference>
<dbReference type="InterPro" id="IPR000192">
    <property type="entry name" value="Aminotrans_V_dom"/>
</dbReference>
<dbReference type="InterPro" id="IPR024169">
    <property type="entry name" value="SP_NH2Trfase/AEP_transaminase"/>
</dbReference>
<comment type="caution">
    <text evidence="9">The sequence shown here is derived from an EMBL/GenBank/DDBJ whole genome shotgun (WGS) entry which is preliminary data.</text>
</comment>
<evidence type="ECO:0000256" key="2">
    <source>
        <dbReference type="ARBA" id="ARBA00009236"/>
    </source>
</evidence>
<keyword evidence="10" id="KW-1185">Reference proteome</keyword>
<evidence type="ECO:0000256" key="1">
    <source>
        <dbReference type="ARBA" id="ARBA00001933"/>
    </source>
</evidence>
<evidence type="ECO:0000256" key="5">
    <source>
        <dbReference type="ARBA" id="ARBA00022898"/>
    </source>
</evidence>
<gene>
    <name evidence="9" type="ORF">M3N55_05255</name>
</gene>
<evidence type="ECO:0000313" key="10">
    <source>
        <dbReference type="Proteomes" id="UP001202550"/>
    </source>
</evidence>
<protein>
    <submittedName>
        <fullName evidence="9">Aminotransferase class V-fold PLP-dependent enzyme</fullName>
    </submittedName>
</protein>
<dbReference type="InterPro" id="IPR015424">
    <property type="entry name" value="PyrdxlP-dep_Trfase"/>
</dbReference>
<dbReference type="InterPro" id="IPR015421">
    <property type="entry name" value="PyrdxlP-dep_Trfase_major"/>
</dbReference>
<dbReference type="Gene3D" id="3.40.640.10">
    <property type="entry name" value="Type I PLP-dependent aspartate aminotransferase-like (Major domain)"/>
    <property type="match status" value="1"/>
</dbReference>
<keyword evidence="4" id="KW-0808">Transferase</keyword>